<gene>
    <name evidence="1" type="ORF">BP5553_06457</name>
</gene>
<organism evidence="1 2">
    <name type="scientific">Venustampulla echinocandica</name>
    <dbReference type="NCBI Taxonomy" id="2656787"/>
    <lineage>
        <taxon>Eukaryota</taxon>
        <taxon>Fungi</taxon>
        <taxon>Dikarya</taxon>
        <taxon>Ascomycota</taxon>
        <taxon>Pezizomycotina</taxon>
        <taxon>Leotiomycetes</taxon>
        <taxon>Helotiales</taxon>
        <taxon>Pleuroascaceae</taxon>
        <taxon>Venustampulla</taxon>
    </lineage>
</organism>
<sequence length="140" mass="15944">MYAKSVGEQFSNGKPFAVPMTDRWIVFVSDTKQLKRLECEPESVLSMEEALQELAFTGPILGHHQVPRDNKGPKSEAFRVMVGVIKNKLRSNVPAMSDSLQMRIKEAIALEVAPPDGIARNDRNDIFLPLQYPRYYFRHP</sequence>
<keyword evidence="2" id="KW-1185">Reference proteome</keyword>
<reference evidence="1 2" key="1">
    <citation type="journal article" date="2018" name="IMA Fungus">
        <title>IMA Genome-F 9: Draft genome sequence of Annulohypoxylon stygium, Aspergillus mulundensis, Berkeleyomyces basicola (syn. Thielaviopsis basicola), Ceratocystis smalleyi, two Cercospora beticola strains, Coleophoma cylindrospora, Fusarium fracticaudum, Phialophora cf. hyalina, and Morchella septimelata.</title>
        <authorList>
            <person name="Wingfield B.D."/>
            <person name="Bills G.F."/>
            <person name="Dong Y."/>
            <person name="Huang W."/>
            <person name="Nel W.J."/>
            <person name="Swalarsk-Parry B.S."/>
            <person name="Vaghefi N."/>
            <person name="Wilken P.M."/>
            <person name="An Z."/>
            <person name="de Beer Z.W."/>
            <person name="De Vos L."/>
            <person name="Chen L."/>
            <person name="Duong T.A."/>
            <person name="Gao Y."/>
            <person name="Hammerbacher A."/>
            <person name="Kikkert J.R."/>
            <person name="Li Y."/>
            <person name="Li H."/>
            <person name="Li K."/>
            <person name="Li Q."/>
            <person name="Liu X."/>
            <person name="Ma X."/>
            <person name="Naidoo K."/>
            <person name="Pethybridge S.J."/>
            <person name="Sun J."/>
            <person name="Steenkamp E.T."/>
            <person name="van der Nest M.A."/>
            <person name="van Wyk S."/>
            <person name="Wingfield M.J."/>
            <person name="Xiong C."/>
            <person name="Yue Q."/>
            <person name="Zhang X."/>
        </authorList>
    </citation>
    <scope>NUCLEOTIDE SEQUENCE [LARGE SCALE GENOMIC DNA]</scope>
    <source>
        <strain evidence="1 2">BP 5553</strain>
    </source>
</reference>
<evidence type="ECO:0000313" key="2">
    <source>
        <dbReference type="Proteomes" id="UP000254866"/>
    </source>
</evidence>
<evidence type="ECO:0000313" key="1">
    <source>
        <dbReference type="EMBL" id="RDL35845.1"/>
    </source>
</evidence>
<dbReference type="OrthoDB" id="1844152at2759"/>
<protein>
    <submittedName>
        <fullName evidence="1">Uncharacterized protein</fullName>
    </submittedName>
</protein>
<comment type="caution">
    <text evidence="1">The sequence shown here is derived from an EMBL/GenBank/DDBJ whole genome shotgun (WGS) entry which is preliminary data.</text>
</comment>
<dbReference type="STRING" id="2656787.A0A370TJZ3"/>
<dbReference type="AlphaFoldDB" id="A0A370TJZ3"/>
<name>A0A370TJZ3_9HELO</name>
<dbReference type="Proteomes" id="UP000254866">
    <property type="component" value="Unassembled WGS sequence"/>
</dbReference>
<accession>A0A370TJZ3</accession>
<dbReference type="GeneID" id="43599306"/>
<dbReference type="RefSeq" id="XP_031868501.1">
    <property type="nucleotide sequence ID" value="XM_032015080.1"/>
</dbReference>
<proteinExistence type="predicted"/>
<dbReference type="EMBL" id="NPIC01000005">
    <property type="protein sequence ID" value="RDL35845.1"/>
    <property type="molecule type" value="Genomic_DNA"/>
</dbReference>